<sequence>MDRIERVNQELKDTLDQLLVIPIEDERSDQLVQQVQQLVTSRQQLLAQLIQVETDANILQAQVDIGRELEEKAKDVREYRKNLIVSSNNKQRQLKIYNSVDANR</sequence>
<protein>
    <recommendedName>
        <fullName evidence="4">Flagella biosynthesis chaperone for FliD, FliT</fullName>
    </recommendedName>
</protein>
<evidence type="ECO:0008006" key="4">
    <source>
        <dbReference type="Google" id="ProtNLM"/>
    </source>
</evidence>
<dbReference type="RefSeq" id="WP_238895858.1">
    <property type="nucleotide sequence ID" value="NZ_JAKOGG010000004.1"/>
</dbReference>
<evidence type="ECO:0000256" key="1">
    <source>
        <dbReference type="SAM" id="Coils"/>
    </source>
</evidence>
<name>A0ABT2FJF8_9GAMM</name>
<accession>A0ABT2FJF8</accession>
<dbReference type="Proteomes" id="UP001201549">
    <property type="component" value="Unassembled WGS sequence"/>
</dbReference>
<feature type="coiled-coil region" evidence="1">
    <location>
        <begin position="1"/>
        <end position="62"/>
    </location>
</feature>
<evidence type="ECO:0000313" key="2">
    <source>
        <dbReference type="EMBL" id="MCS4556465.1"/>
    </source>
</evidence>
<organism evidence="2 3">
    <name type="scientific">Shewanella electrica</name>
    <dbReference type="NCBI Taxonomy" id="515560"/>
    <lineage>
        <taxon>Bacteria</taxon>
        <taxon>Pseudomonadati</taxon>
        <taxon>Pseudomonadota</taxon>
        <taxon>Gammaproteobacteria</taxon>
        <taxon>Alteromonadales</taxon>
        <taxon>Shewanellaceae</taxon>
        <taxon>Shewanella</taxon>
    </lineage>
</organism>
<comment type="caution">
    <text evidence="2">The sequence shown here is derived from an EMBL/GenBank/DDBJ whole genome shotgun (WGS) entry which is preliminary data.</text>
</comment>
<evidence type="ECO:0000313" key="3">
    <source>
        <dbReference type="Proteomes" id="UP001201549"/>
    </source>
</evidence>
<reference evidence="2 3" key="1">
    <citation type="submission" date="2022-02" db="EMBL/GenBank/DDBJ databases">
        <authorList>
            <person name="Zhuang L."/>
        </authorList>
    </citation>
    <scope>NUCLEOTIDE SEQUENCE [LARGE SCALE GENOMIC DNA]</scope>
    <source>
        <strain evidence="2 3">C32</strain>
    </source>
</reference>
<proteinExistence type="predicted"/>
<reference evidence="3" key="2">
    <citation type="submission" date="2023-07" db="EMBL/GenBank/DDBJ databases">
        <title>Shewanella mangrovi sp. nov., an acetaldehyde- degrading bacterium isolated from mangrove sediment.</title>
        <authorList>
            <person name="Liu Y."/>
        </authorList>
    </citation>
    <scope>NUCLEOTIDE SEQUENCE [LARGE SCALE GENOMIC DNA]</scope>
    <source>
        <strain evidence="3">C32</strain>
    </source>
</reference>
<gene>
    <name evidence="2" type="ORF">L9G74_08450</name>
</gene>
<keyword evidence="1" id="KW-0175">Coiled coil</keyword>
<dbReference type="EMBL" id="JAKOGG010000004">
    <property type="protein sequence ID" value="MCS4556465.1"/>
    <property type="molecule type" value="Genomic_DNA"/>
</dbReference>
<keyword evidence="3" id="KW-1185">Reference proteome</keyword>